<dbReference type="Pfam" id="PF13412">
    <property type="entry name" value="HTH_24"/>
    <property type="match status" value="1"/>
</dbReference>
<evidence type="ECO:0000313" key="5">
    <source>
        <dbReference type="Proteomes" id="UP000193179"/>
    </source>
</evidence>
<dbReference type="InterPro" id="IPR002173">
    <property type="entry name" value="Carboh/pur_kinase_PfkB_CS"/>
</dbReference>
<dbReference type="InterPro" id="IPR011611">
    <property type="entry name" value="PfkB_dom"/>
</dbReference>
<dbReference type="InterPro" id="IPR036388">
    <property type="entry name" value="WH-like_DNA-bd_sf"/>
</dbReference>
<dbReference type="Gene3D" id="3.40.1190.20">
    <property type="match status" value="1"/>
</dbReference>
<protein>
    <submittedName>
        <fullName evidence="4">PfkB family carbohydrate kinase</fullName>
    </submittedName>
</protein>
<dbReference type="GO" id="GO:0005829">
    <property type="term" value="C:cytosol"/>
    <property type="evidence" value="ECO:0007669"/>
    <property type="project" value="TreeGrafter"/>
</dbReference>
<accession>A0AAF1A6Z2</accession>
<dbReference type="SUPFAM" id="SSF46785">
    <property type="entry name" value="Winged helix' DNA-binding domain"/>
    <property type="match status" value="1"/>
</dbReference>
<feature type="domain" description="Carbohydrate kinase PfkB" evidence="3">
    <location>
        <begin position="61"/>
        <end position="346"/>
    </location>
</feature>
<dbReference type="RefSeq" id="WP_085346148.1">
    <property type="nucleotide sequence ID" value="NZ_CP133648.1"/>
</dbReference>
<keyword evidence="2 4" id="KW-0418">Kinase</keyword>
<gene>
    <name evidence="4" type="ORF">B0703_02800</name>
</gene>
<proteinExistence type="predicted"/>
<evidence type="ECO:0000313" key="4">
    <source>
        <dbReference type="EMBL" id="WNE85870.1"/>
    </source>
</evidence>
<dbReference type="AlphaFoldDB" id="A0AAF1A6Z2"/>
<evidence type="ECO:0000256" key="1">
    <source>
        <dbReference type="ARBA" id="ARBA00022679"/>
    </source>
</evidence>
<dbReference type="GO" id="GO:0016301">
    <property type="term" value="F:kinase activity"/>
    <property type="evidence" value="ECO:0007669"/>
    <property type="project" value="UniProtKB-KW"/>
</dbReference>
<dbReference type="InterPro" id="IPR029056">
    <property type="entry name" value="Ribokinase-like"/>
</dbReference>
<dbReference type="EMBL" id="CP133648">
    <property type="protein sequence ID" value="WNE85870.1"/>
    <property type="molecule type" value="Genomic_DNA"/>
</dbReference>
<sequence length="366" mass="39508">MSLTDRERQILSWIEQNPMISQNELAGRCGITRSGVAAHVSNLMKKGYIQGKGYVLTPPRYVAVIGAINMDVYGIAAHDVVGDSSNIGSIKSAVGGIARNISFNLGRLGVRNYLISAYGDDEEGEHVRSDSFANGIDITYCKQFSNASTSRYLSVVDAEGKQIVGLDDMKIIERITPEFLEQYEQVIFNAEAVVVDSSLLSETLAWVCSNVSHPVFARVVSVNKAKRLLPVLAELDTLVLSEAESQLVTGIAVHDERTARICMEALAKIGVKHTLMFVKGVGLVYQGDGEVVSEPLAPDVSQNMGFENGAASGAMSALLWARMEGRGDRESIRLAAAAASLSMKQVTSVFPDLDARLLLEYAGMAE</sequence>
<dbReference type="PANTHER" id="PTHR10584">
    <property type="entry name" value="SUGAR KINASE"/>
    <property type="match status" value="1"/>
</dbReference>
<evidence type="ECO:0000259" key="3">
    <source>
        <dbReference type="Pfam" id="PF00294"/>
    </source>
</evidence>
<reference evidence="4" key="1">
    <citation type="journal article" date="2016" name="Sci. Rep.">
        <title>Evaluation of genetic diversity among strains of the human gut commensal Bifidobacterium adolescentis.</title>
        <authorList>
            <person name="Duranti S."/>
            <person name="Milani C."/>
            <person name="Lugli G.A."/>
            <person name="Mancabelli L."/>
            <person name="Turroni F."/>
            <person name="Ferrario C."/>
            <person name="Mangifesta M."/>
            <person name="Viappiani A."/>
            <person name="Sanchez B."/>
            <person name="Margolles A."/>
            <person name="van Sinderen D."/>
            <person name="Ventura M."/>
        </authorList>
    </citation>
    <scope>NUCLEOTIDE SEQUENCE</scope>
    <source>
        <strain evidence="4">703B</strain>
    </source>
</reference>
<dbReference type="InterPro" id="IPR036390">
    <property type="entry name" value="WH_DNA-bd_sf"/>
</dbReference>
<dbReference type="PROSITE" id="PS00583">
    <property type="entry name" value="PFKB_KINASES_1"/>
    <property type="match status" value="1"/>
</dbReference>
<organism evidence="4 5">
    <name type="scientific">Bifidobacterium adolescentis</name>
    <dbReference type="NCBI Taxonomy" id="1680"/>
    <lineage>
        <taxon>Bacteria</taxon>
        <taxon>Bacillati</taxon>
        <taxon>Actinomycetota</taxon>
        <taxon>Actinomycetes</taxon>
        <taxon>Bifidobacteriales</taxon>
        <taxon>Bifidobacteriaceae</taxon>
        <taxon>Bifidobacterium</taxon>
    </lineage>
</organism>
<name>A0AAF1A6Z2_BIFAD</name>
<evidence type="ECO:0000256" key="2">
    <source>
        <dbReference type="ARBA" id="ARBA00022777"/>
    </source>
</evidence>
<keyword evidence="1" id="KW-0808">Transferase</keyword>
<dbReference type="Gene3D" id="1.10.10.10">
    <property type="entry name" value="Winged helix-like DNA-binding domain superfamily/Winged helix DNA-binding domain"/>
    <property type="match status" value="1"/>
</dbReference>
<reference evidence="4" key="2">
    <citation type="submission" date="2023-09" db="EMBL/GenBank/DDBJ databases">
        <title>Ecological and genomic based identification of the Bifidobacterium adolescentis prototype of the healthy human gut microbiota.</title>
        <authorList>
            <person name="Lugli G.A."/>
            <person name="Argentini C."/>
            <person name="Tarracchini C."/>
            <person name="Fontana F."/>
            <person name="Alessandri G."/>
            <person name="Mancabelli L."/>
            <person name="Milani C."/>
            <person name="Turroni F."/>
            <person name="Ventura M."/>
        </authorList>
    </citation>
    <scope>NUCLEOTIDE SEQUENCE</scope>
    <source>
        <strain evidence="4">703B</strain>
    </source>
</reference>
<dbReference type="Pfam" id="PF00294">
    <property type="entry name" value="PfkB"/>
    <property type="match status" value="1"/>
</dbReference>
<dbReference type="PANTHER" id="PTHR10584:SF157">
    <property type="entry name" value="SULFOFRUCTOSE KINASE"/>
    <property type="match status" value="1"/>
</dbReference>
<dbReference type="SUPFAM" id="SSF53613">
    <property type="entry name" value="Ribokinase-like"/>
    <property type="match status" value="1"/>
</dbReference>
<dbReference type="Proteomes" id="UP000193179">
    <property type="component" value="Chromosome"/>
</dbReference>